<gene>
    <name evidence="14" type="primary">LOC115983218</name>
</gene>
<dbReference type="Pfam" id="PF23598">
    <property type="entry name" value="LRR_14"/>
    <property type="match status" value="1"/>
</dbReference>
<evidence type="ECO:0000256" key="11">
    <source>
        <dbReference type="SAM" id="SignalP"/>
    </source>
</evidence>
<dbReference type="EnsemblPlants" id="QL04p003552:mrna">
    <property type="protein sequence ID" value="QL04p003552:mrna"/>
    <property type="gene ID" value="QL04p003552"/>
</dbReference>
<evidence type="ECO:0008006" key="16">
    <source>
        <dbReference type="Google" id="ProtNLM"/>
    </source>
</evidence>
<dbReference type="InParanoid" id="A0A7N2LCN7"/>
<sequence length="1007" mass="114113">MELLGRYWWWPMVLVLVHFGMNGCFGCWEQERIALLQFEASIVNYANEYYFPHWDLGNKESDCCEWKRVKCNITTDRVIQLTLNSTLNSTMFYSCRESGGGWYLNVSLFLPFEDLQYLDLSESCIRGWVPNEGFERFFALSKLEVLHLENNYFNNSILSSLSGIASLKELYLKGNNFNGSIQGFERFSLLSKLEVLHLGNNNFNNSILQSLSGIASLKELDLRNDWINTNLNASIHIKELSKLKNLEQLKLDGSSIDKSPLHKIGVMTSLNVLAVSNCGLNGTLPDRGWCELKKLQEIYLRGNNFEGRLPSCVANLTSLHVLDLSYNHFNGNIAQSPLSSFSSLEYLSFSNNNFFIPSTFSFLFNLSNLKILLSDNNILALEPDSLTLIPNFQLKVFSFSNCSFNMHNSTPPRFLHYQYDLRVINLSHNKLVGQFPNWLLENNKRLEIFIVHNNSFKGPFIVPYDIRPNMLSIDISGNYLHGPIPTNLGLIFPNLESLKMSRNEFEGNIPSSFGNLVFLQGLDLSENHFSGAIPMNFIMGFYNLEFLILSNNRFSGQIFPANSNWTKLRNLHLDNNHFSGTLPAWIGNMTYLEDIVMAKNHFEGPIPIELCKLVYLDFLDLSDNNLFGSVPSCFNSSSIRFFQLNKNCLSGPIPSSFQNNSNLLTLNLRDNHLTGNIPNWIGSLSSLRILLLKANHLGGQIPIQVCLLQNLNILDLSYNKFSGLIPHCLSNITFDAFAHKTSLGGLHLGGIPLRSLSSYLNTKADVIKYALYQIPTFDGFVNVEEEVEFTTKTRTYSYKGDILEYMFGIDLSCNNLAGKIPLELGRMGSNIRALNLSHNNLSGPIPVTFSNLKQIESLDLSYNNLNGKIPPQLTEMTFLAVFSVAHNNLSGITPDGKNQFITFNESSYEGNPLLCGPPLRNSCTKMRPPSTMPVNNEGEEGDIFMDMGVFYISFVVAYITILLGIVAVLYINPYWRRAWFYLIEVCIDTCYCFVVVHYHKLFDFRLA</sequence>
<dbReference type="GO" id="GO:0005886">
    <property type="term" value="C:plasma membrane"/>
    <property type="evidence" value="ECO:0007669"/>
    <property type="project" value="UniProtKB-SubCell"/>
</dbReference>
<keyword evidence="3" id="KW-0433">Leucine-rich repeat</keyword>
<dbReference type="InterPro" id="IPR055414">
    <property type="entry name" value="LRR_R13L4/SHOC2-like"/>
</dbReference>
<feature type="signal peptide" evidence="11">
    <location>
        <begin position="1"/>
        <end position="26"/>
    </location>
</feature>
<comment type="similarity">
    <text evidence="2">Belongs to the RLP family.</text>
</comment>
<evidence type="ECO:0000313" key="15">
    <source>
        <dbReference type="Proteomes" id="UP000594261"/>
    </source>
</evidence>
<feature type="domain" description="Leucine-rich repeat-containing N-terminal plant-type" evidence="12">
    <location>
        <begin position="30"/>
        <end position="72"/>
    </location>
</feature>
<keyword evidence="6" id="KW-0677">Repeat</keyword>
<evidence type="ECO:0000256" key="3">
    <source>
        <dbReference type="ARBA" id="ARBA00022614"/>
    </source>
</evidence>
<evidence type="ECO:0000256" key="10">
    <source>
        <dbReference type="SAM" id="Phobius"/>
    </source>
</evidence>
<dbReference type="FunCoup" id="A0A7N2LCN7">
    <property type="interactions" value="1543"/>
</dbReference>
<evidence type="ECO:0000256" key="7">
    <source>
        <dbReference type="ARBA" id="ARBA00022989"/>
    </source>
</evidence>
<dbReference type="PANTHER" id="PTHR48062">
    <property type="entry name" value="RECEPTOR-LIKE PROTEIN 14"/>
    <property type="match status" value="1"/>
</dbReference>
<protein>
    <recommendedName>
        <fullName evidence="16">Leucine-rich repeat-containing N-terminal plant-type domain-containing protein</fullName>
    </recommendedName>
</protein>
<dbReference type="SUPFAM" id="SSF52058">
    <property type="entry name" value="L domain-like"/>
    <property type="match status" value="1"/>
</dbReference>
<evidence type="ECO:0000259" key="12">
    <source>
        <dbReference type="Pfam" id="PF08263"/>
    </source>
</evidence>
<evidence type="ECO:0000256" key="8">
    <source>
        <dbReference type="ARBA" id="ARBA00023136"/>
    </source>
</evidence>
<evidence type="ECO:0000256" key="1">
    <source>
        <dbReference type="ARBA" id="ARBA00004251"/>
    </source>
</evidence>
<evidence type="ECO:0000256" key="2">
    <source>
        <dbReference type="ARBA" id="ARBA00009592"/>
    </source>
</evidence>
<dbReference type="InterPro" id="IPR032675">
    <property type="entry name" value="LRR_dom_sf"/>
</dbReference>
<proteinExistence type="inferred from homology"/>
<dbReference type="Proteomes" id="UP000594261">
    <property type="component" value="Chromosome 4"/>
</dbReference>
<feature type="transmembrane region" description="Helical" evidence="10">
    <location>
        <begin position="978"/>
        <end position="998"/>
    </location>
</feature>
<organism evidence="14 15">
    <name type="scientific">Quercus lobata</name>
    <name type="common">Valley oak</name>
    <dbReference type="NCBI Taxonomy" id="97700"/>
    <lineage>
        <taxon>Eukaryota</taxon>
        <taxon>Viridiplantae</taxon>
        <taxon>Streptophyta</taxon>
        <taxon>Embryophyta</taxon>
        <taxon>Tracheophyta</taxon>
        <taxon>Spermatophyta</taxon>
        <taxon>Magnoliopsida</taxon>
        <taxon>eudicotyledons</taxon>
        <taxon>Gunneridae</taxon>
        <taxon>Pentapetalae</taxon>
        <taxon>rosids</taxon>
        <taxon>fabids</taxon>
        <taxon>Fagales</taxon>
        <taxon>Fagaceae</taxon>
        <taxon>Quercus</taxon>
    </lineage>
</organism>
<dbReference type="InterPro" id="IPR003591">
    <property type="entry name" value="Leu-rich_rpt_typical-subtyp"/>
</dbReference>
<dbReference type="RefSeq" id="XP_030961719.1">
    <property type="nucleotide sequence ID" value="XM_031105859.1"/>
</dbReference>
<feature type="domain" description="Disease resistance R13L4/SHOC-2-like LRR" evidence="13">
    <location>
        <begin position="205"/>
        <end position="404"/>
    </location>
</feature>
<dbReference type="Pfam" id="PF08263">
    <property type="entry name" value="LRRNT_2"/>
    <property type="match status" value="1"/>
</dbReference>
<dbReference type="Pfam" id="PF13855">
    <property type="entry name" value="LRR_8"/>
    <property type="match status" value="2"/>
</dbReference>
<dbReference type="AlphaFoldDB" id="A0A7N2LCN7"/>
<dbReference type="OMA" id="EPECCED"/>
<dbReference type="PANTHER" id="PTHR48062:SF6">
    <property type="entry name" value="LEUCINE-RICH REPEAT RECEPTOR PROTEIN KINASE MSL1-LIKE ISOFORM X1"/>
    <property type="match status" value="1"/>
</dbReference>
<keyword evidence="8 10" id="KW-0472">Membrane</keyword>
<dbReference type="EMBL" id="LRBV02000004">
    <property type="status" value="NOT_ANNOTATED_CDS"/>
    <property type="molecule type" value="Genomic_DNA"/>
</dbReference>
<comment type="subcellular location">
    <subcellularLocation>
        <location evidence="1">Cell membrane</location>
        <topology evidence="1">Single-pass type I membrane protein</topology>
    </subcellularLocation>
</comment>
<evidence type="ECO:0000313" key="14">
    <source>
        <dbReference type="EnsemblPlants" id="QL04p003552:mrna"/>
    </source>
</evidence>
<dbReference type="SMART" id="SM00369">
    <property type="entry name" value="LRR_TYP"/>
    <property type="match status" value="10"/>
</dbReference>
<dbReference type="Gene3D" id="3.80.10.10">
    <property type="entry name" value="Ribonuclease Inhibitor"/>
    <property type="match status" value="3"/>
</dbReference>
<evidence type="ECO:0000259" key="13">
    <source>
        <dbReference type="Pfam" id="PF23598"/>
    </source>
</evidence>
<evidence type="ECO:0000256" key="6">
    <source>
        <dbReference type="ARBA" id="ARBA00022737"/>
    </source>
</evidence>
<reference evidence="14 15" key="1">
    <citation type="journal article" date="2016" name="G3 (Bethesda)">
        <title>First Draft Assembly and Annotation of the Genome of a California Endemic Oak Quercus lobata Nee (Fagaceae).</title>
        <authorList>
            <person name="Sork V.L."/>
            <person name="Fitz-Gibbon S.T."/>
            <person name="Puiu D."/>
            <person name="Crepeau M."/>
            <person name="Gugger P.F."/>
            <person name="Sherman R."/>
            <person name="Stevens K."/>
            <person name="Langley C.H."/>
            <person name="Pellegrini M."/>
            <person name="Salzberg S.L."/>
        </authorList>
    </citation>
    <scope>NUCLEOTIDE SEQUENCE [LARGE SCALE GENOMIC DNA]</scope>
    <source>
        <strain evidence="14 15">cv. SW786</strain>
    </source>
</reference>
<dbReference type="Gramene" id="QL04p003552:mrna">
    <property type="protein sequence ID" value="QL04p003552:mrna"/>
    <property type="gene ID" value="QL04p003552"/>
</dbReference>
<accession>A0A7N2LCN7</accession>
<keyword evidence="4 10" id="KW-0812">Transmembrane</keyword>
<dbReference type="InterPro" id="IPR051502">
    <property type="entry name" value="RLP_Defense_Trigger"/>
</dbReference>
<dbReference type="InterPro" id="IPR013210">
    <property type="entry name" value="LRR_N_plant-typ"/>
</dbReference>
<keyword evidence="15" id="KW-1185">Reference proteome</keyword>
<dbReference type="SUPFAM" id="SSF52047">
    <property type="entry name" value="RNI-like"/>
    <property type="match status" value="2"/>
</dbReference>
<keyword evidence="9" id="KW-0325">Glycoprotein</keyword>
<dbReference type="OrthoDB" id="4691307at2759"/>
<dbReference type="PRINTS" id="PR00019">
    <property type="entry name" value="LEURICHRPT"/>
</dbReference>
<dbReference type="FunFam" id="3.80.10.10:FF:000095">
    <property type="entry name" value="LRR receptor-like serine/threonine-protein kinase GSO1"/>
    <property type="match status" value="1"/>
</dbReference>
<keyword evidence="5 11" id="KW-0732">Signal</keyword>
<feature type="transmembrane region" description="Helical" evidence="10">
    <location>
        <begin position="949"/>
        <end position="972"/>
    </location>
</feature>
<evidence type="ECO:0000256" key="4">
    <source>
        <dbReference type="ARBA" id="ARBA00022692"/>
    </source>
</evidence>
<dbReference type="InterPro" id="IPR001611">
    <property type="entry name" value="Leu-rich_rpt"/>
</dbReference>
<feature type="chain" id="PRO_5029648957" description="Leucine-rich repeat-containing N-terminal plant-type domain-containing protein" evidence="11">
    <location>
        <begin position="27"/>
        <end position="1007"/>
    </location>
</feature>
<dbReference type="GeneID" id="115983218"/>
<dbReference type="KEGG" id="qlo:115983218"/>
<evidence type="ECO:0000256" key="5">
    <source>
        <dbReference type="ARBA" id="ARBA00022729"/>
    </source>
</evidence>
<name>A0A7N2LCN7_QUELO</name>
<dbReference type="FunFam" id="3.80.10.10:FF:000383">
    <property type="entry name" value="Leucine-rich repeat receptor protein kinase EMS1"/>
    <property type="match status" value="1"/>
</dbReference>
<dbReference type="Pfam" id="PF00560">
    <property type="entry name" value="LRR_1"/>
    <property type="match status" value="5"/>
</dbReference>
<keyword evidence="7 10" id="KW-1133">Transmembrane helix</keyword>
<evidence type="ECO:0000256" key="9">
    <source>
        <dbReference type="ARBA" id="ARBA00023180"/>
    </source>
</evidence>
<reference evidence="14" key="2">
    <citation type="submission" date="2021-01" db="UniProtKB">
        <authorList>
            <consortium name="EnsemblPlants"/>
        </authorList>
    </citation>
    <scope>IDENTIFICATION</scope>
</reference>